<evidence type="ECO:0000313" key="4">
    <source>
        <dbReference type="Proteomes" id="UP000186955"/>
    </source>
</evidence>
<dbReference type="PANTHER" id="PTHR10039">
    <property type="entry name" value="AMELOGENIN"/>
    <property type="match status" value="1"/>
</dbReference>
<dbReference type="PANTHER" id="PTHR10039:SF14">
    <property type="entry name" value="NACHT DOMAIN-CONTAINING PROTEIN"/>
    <property type="match status" value="1"/>
</dbReference>
<sequence length="208" mass="23572">MTSSQTKGHYPLLWVTGPAGSGKTPLATKAIDSLKSSQRLAYFYCDAQDANKRSFLDILRNWCWQLLSQDQARLREVKSIKDRRQMISGTVLIEVLGVILSREKDVVLVIDDFDECETQEQAKLYHKFSTISQLAKLLVFSRPLQGSVRALQKAIPENLIRLEISEGDTKSDINQFIERRVADLGIYDTFILAEIISMLQSKTNGTFL</sequence>
<keyword evidence="4" id="KW-1185">Reference proteome</keyword>
<dbReference type="AlphaFoldDB" id="A0A1Q5UL48"/>
<name>A0A1Q5UL48_9EURO</name>
<evidence type="ECO:0000313" key="3">
    <source>
        <dbReference type="EMBL" id="OKP13194.1"/>
    </source>
</evidence>
<dbReference type="InterPro" id="IPR056884">
    <property type="entry name" value="NPHP3-like_N"/>
</dbReference>
<accession>A0A1Q5UL48</accession>
<proteinExistence type="predicted"/>
<organism evidence="3 4">
    <name type="scientific">Penicillium subrubescens</name>
    <dbReference type="NCBI Taxonomy" id="1316194"/>
    <lineage>
        <taxon>Eukaryota</taxon>
        <taxon>Fungi</taxon>
        <taxon>Dikarya</taxon>
        <taxon>Ascomycota</taxon>
        <taxon>Pezizomycotina</taxon>
        <taxon>Eurotiomycetes</taxon>
        <taxon>Eurotiomycetidae</taxon>
        <taxon>Eurotiales</taxon>
        <taxon>Aspergillaceae</taxon>
        <taxon>Penicillium</taxon>
    </lineage>
</organism>
<dbReference type="InterPro" id="IPR027417">
    <property type="entry name" value="P-loop_NTPase"/>
</dbReference>
<dbReference type="STRING" id="1316194.A0A1Q5UL48"/>
<dbReference type="Proteomes" id="UP000186955">
    <property type="component" value="Unassembled WGS sequence"/>
</dbReference>
<dbReference type="Pfam" id="PF24883">
    <property type="entry name" value="NPHP3_N"/>
    <property type="match status" value="1"/>
</dbReference>
<comment type="caution">
    <text evidence="3">The sequence shown here is derived from an EMBL/GenBank/DDBJ whole genome shotgun (WGS) entry which is preliminary data.</text>
</comment>
<evidence type="ECO:0000256" key="1">
    <source>
        <dbReference type="ARBA" id="ARBA00022737"/>
    </source>
</evidence>
<gene>
    <name evidence="3" type="ORF">PENSUB_1294</name>
</gene>
<protein>
    <submittedName>
        <fullName evidence="3">Vegetative incompatibility protein HET-E-1</fullName>
    </submittedName>
</protein>
<dbReference type="EMBL" id="MNBE01000157">
    <property type="protein sequence ID" value="OKP13194.1"/>
    <property type="molecule type" value="Genomic_DNA"/>
</dbReference>
<dbReference type="SUPFAM" id="SSF52540">
    <property type="entry name" value="P-loop containing nucleoside triphosphate hydrolases"/>
    <property type="match status" value="1"/>
</dbReference>
<dbReference type="Gene3D" id="3.40.50.300">
    <property type="entry name" value="P-loop containing nucleotide triphosphate hydrolases"/>
    <property type="match status" value="1"/>
</dbReference>
<keyword evidence="1" id="KW-0677">Repeat</keyword>
<evidence type="ECO:0000259" key="2">
    <source>
        <dbReference type="Pfam" id="PF24883"/>
    </source>
</evidence>
<feature type="domain" description="Nephrocystin 3-like N-terminal" evidence="2">
    <location>
        <begin position="7"/>
        <end position="142"/>
    </location>
</feature>
<reference evidence="3 4" key="1">
    <citation type="submission" date="2016-10" db="EMBL/GenBank/DDBJ databases">
        <title>Genome sequence of the ascomycete fungus Penicillium subrubescens.</title>
        <authorList>
            <person name="De Vries R.P."/>
            <person name="Peng M."/>
            <person name="Dilokpimol A."/>
            <person name="Hilden K."/>
            <person name="Makela M.R."/>
            <person name="Grigoriev I."/>
            <person name="Riley R."/>
            <person name="Granchi Z."/>
        </authorList>
    </citation>
    <scope>NUCLEOTIDE SEQUENCE [LARGE SCALE GENOMIC DNA]</scope>
    <source>
        <strain evidence="3 4">CBS 132785</strain>
    </source>
</reference>